<accession>A0AAP9MYZ9</accession>
<organism evidence="2 3">
    <name type="scientific">Pseudomonas putida</name>
    <name type="common">Arthrobacter siderocapsulatus</name>
    <dbReference type="NCBI Taxonomy" id="303"/>
    <lineage>
        <taxon>Bacteria</taxon>
        <taxon>Pseudomonadati</taxon>
        <taxon>Pseudomonadota</taxon>
        <taxon>Gammaproteobacteria</taxon>
        <taxon>Pseudomonadales</taxon>
        <taxon>Pseudomonadaceae</taxon>
        <taxon>Pseudomonas</taxon>
    </lineage>
</organism>
<dbReference type="RefSeq" id="WP_060494607.1">
    <property type="nucleotide sequence ID" value="NZ_BSKG01000001.1"/>
</dbReference>
<gene>
    <name evidence="2" type="ORF">A3L25_013220</name>
    <name evidence="1" type="ORF">P3W50_21985</name>
</gene>
<evidence type="ECO:0000313" key="3">
    <source>
        <dbReference type="Proteomes" id="UP000076857"/>
    </source>
</evidence>
<evidence type="ECO:0000313" key="2">
    <source>
        <dbReference type="EMBL" id="QJQ10325.1"/>
    </source>
</evidence>
<name>A0AAP9MYZ9_PSEPU</name>
<dbReference type="Proteomes" id="UP001217741">
    <property type="component" value="Unassembled WGS sequence"/>
</dbReference>
<proteinExistence type="predicted"/>
<dbReference type="EMBL" id="JARJLO010000334">
    <property type="protein sequence ID" value="MDF3873120.1"/>
    <property type="molecule type" value="Genomic_DNA"/>
</dbReference>
<reference evidence="2 3" key="1">
    <citation type="submission" date="2016-04" db="EMBL/GenBank/DDBJ databases">
        <authorList>
            <person name="Qiu J."/>
        </authorList>
    </citation>
    <scope>NUCLEOTIDE SEQUENCE [LARGE SCALE GENOMIC DNA]</scope>
    <source>
        <strain evidence="2 3">JQ581</strain>
    </source>
</reference>
<protein>
    <submittedName>
        <fullName evidence="2">Uncharacterized protein</fullName>
    </submittedName>
</protein>
<reference evidence="1" key="3">
    <citation type="submission" date="2023-03" db="EMBL/GenBank/DDBJ databases">
        <title>Draft assemblies of triclosan tolerant bacteria isolated from returned activated sludge.</title>
        <authorList>
            <person name="Van Hamelsveld S."/>
        </authorList>
    </citation>
    <scope>NUCLEOTIDE SEQUENCE</scope>
    <source>
        <strain evidence="1">GW210012_S60</strain>
    </source>
</reference>
<reference evidence="2 3" key="2">
    <citation type="submission" date="2020-04" db="EMBL/GenBank/DDBJ databases">
        <title>Complete genome sequence of Pseudomonas putida strain JQ581.</title>
        <authorList>
            <person name="Mu Y."/>
        </authorList>
    </citation>
    <scope>NUCLEOTIDE SEQUENCE [LARGE SCALE GENOMIC DNA]</scope>
    <source>
        <strain evidence="2 3">JQ581</strain>
    </source>
</reference>
<sequence>MADQIARLDAELVSLDQIAAELERQVGPSPVTRPLVIAWLSEWLKVAGESKPGLPHLPHSLKAAYAAWTHQAVDR</sequence>
<evidence type="ECO:0000313" key="1">
    <source>
        <dbReference type="EMBL" id="MDF3873120.1"/>
    </source>
</evidence>
<dbReference type="AlphaFoldDB" id="A0AAP9MYZ9"/>
<dbReference type="EMBL" id="CP050951">
    <property type="protein sequence ID" value="QJQ10325.1"/>
    <property type="molecule type" value="Genomic_DNA"/>
</dbReference>
<dbReference type="Proteomes" id="UP000076857">
    <property type="component" value="Chromosome"/>
</dbReference>